<feature type="chain" id="PRO_5047476084" evidence="1">
    <location>
        <begin position="24"/>
        <end position="243"/>
    </location>
</feature>
<sequence>MILFALAAATWHWLLQIYRTSLRTHSTETVKDITYLVNDLAVDSVNAFLYWSTGYSVESSRLNGQDHVIIQNLTFFSNLQVVALTLNIIDGQIYWLVKNGLHITMYHANTRIEGTFDVKVTEHASWGYTEISQHALIFLCNRLFWINGQKYITVQEVNQSSCTPISQPAEFTGFVLGLNALKPLPDNFSYVPEVTPDIILSSSFEIRGNYSDFIIQWMEPSNIEYGTLFYCVESTVLQELVYC</sequence>
<dbReference type="Gene3D" id="2.120.10.30">
    <property type="entry name" value="TolB, C-terminal domain"/>
    <property type="match status" value="1"/>
</dbReference>
<reference evidence="2" key="1">
    <citation type="submission" date="2023-07" db="EMBL/GenBank/DDBJ databases">
        <authorList>
            <person name="Stuckert A."/>
        </authorList>
    </citation>
    <scope>NUCLEOTIDE SEQUENCE</scope>
</reference>
<feature type="signal peptide" evidence="1">
    <location>
        <begin position="1"/>
        <end position="23"/>
    </location>
</feature>
<dbReference type="InterPro" id="IPR011042">
    <property type="entry name" value="6-blade_b-propeller_TolB-like"/>
</dbReference>
<evidence type="ECO:0000256" key="1">
    <source>
        <dbReference type="SAM" id="SignalP"/>
    </source>
</evidence>
<keyword evidence="3" id="KW-1185">Reference proteome</keyword>
<keyword evidence="1" id="KW-0732">Signal</keyword>
<comment type="caution">
    <text evidence="2">The sequence shown here is derived from an EMBL/GenBank/DDBJ whole genome shotgun (WGS) entry which is preliminary data.</text>
</comment>
<name>A0ABN9LNA6_9NEOB</name>
<accession>A0ABN9LNA6</accession>
<dbReference type="EMBL" id="CAUEEQ010025034">
    <property type="protein sequence ID" value="CAJ0946133.1"/>
    <property type="molecule type" value="Genomic_DNA"/>
</dbReference>
<evidence type="ECO:0000313" key="3">
    <source>
        <dbReference type="Proteomes" id="UP001176940"/>
    </source>
</evidence>
<protein>
    <submittedName>
        <fullName evidence="2">Uncharacterized protein</fullName>
    </submittedName>
</protein>
<dbReference type="Proteomes" id="UP001176940">
    <property type="component" value="Unassembled WGS sequence"/>
</dbReference>
<gene>
    <name evidence="2" type="ORF">RIMI_LOCUS11190411</name>
</gene>
<dbReference type="SUPFAM" id="SSF63825">
    <property type="entry name" value="YWTD domain"/>
    <property type="match status" value="1"/>
</dbReference>
<proteinExistence type="predicted"/>
<organism evidence="2 3">
    <name type="scientific">Ranitomeya imitator</name>
    <name type="common">mimic poison frog</name>
    <dbReference type="NCBI Taxonomy" id="111125"/>
    <lineage>
        <taxon>Eukaryota</taxon>
        <taxon>Metazoa</taxon>
        <taxon>Chordata</taxon>
        <taxon>Craniata</taxon>
        <taxon>Vertebrata</taxon>
        <taxon>Euteleostomi</taxon>
        <taxon>Amphibia</taxon>
        <taxon>Batrachia</taxon>
        <taxon>Anura</taxon>
        <taxon>Neobatrachia</taxon>
        <taxon>Hyloidea</taxon>
        <taxon>Dendrobatidae</taxon>
        <taxon>Dendrobatinae</taxon>
        <taxon>Ranitomeya</taxon>
    </lineage>
</organism>
<evidence type="ECO:0000313" key="2">
    <source>
        <dbReference type="EMBL" id="CAJ0946133.1"/>
    </source>
</evidence>